<evidence type="ECO:0000313" key="1">
    <source>
        <dbReference type="EMBL" id="GFR38518.1"/>
    </source>
</evidence>
<protein>
    <submittedName>
        <fullName evidence="1">Uncharacterized protein</fullName>
    </submittedName>
</protein>
<dbReference type="RefSeq" id="WP_200966769.1">
    <property type="nucleotide sequence ID" value="NZ_BMAQ01000020.1"/>
</dbReference>
<sequence length="86" mass="9990">MDEQARQQDANFRYGLIAPLVSRKLDPGEQMALMREIVSHEYETPSGNADDLMLQDHQHFLFSLQISQMSKLHVRIINACNRKTDF</sequence>
<accession>A0A916QFK5</accession>
<reference evidence="1" key="2">
    <citation type="journal article" date="2021" name="Data Brief">
        <title>Draft genome sequence data of the facultative, thermophilic, xylanolytic bacterium Paenibacillus sp. strain DA-C8.</title>
        <authorList>
            <person name="Chhe C."/>
            <person name="Uke A."/>
            <person name="Baramee S."/>
            <person name="Ungkulpasvich U."/>
            <person name="Tachaapaikoon C."/>
            <person name="Pason P."/>
            <person name="Waeonukul R."/>
            <person name="Ratanakhanokchai K."/>
            <person name="Kosugi A."/>
        </authorList>
    </citation>
    <scope>NUCLEOTIDE SEQUENCE</scope>
    <source>
        <strain evidence="1">DA-C8</strain>
    </source>
</reference>
<dbReference type="Proteomes" id="UP000654993">
    <property type="component" value="Unassembled WGS sequence"/>
</dbReference>
<organism evidence="1 2">
    <name type="scientific">Insulibacter thermoxylanivorax</name>
    <dbReference type="NCBI Taxonomy" id="2749268"/>
    <lineage>
        <taxon>Bacteria</taxon>
        <taxon>Bacillati</taxon>
        <taxon>Bacillota</taxon>
        <taxon>Bacilli</taxon>
        <taxon>Bacillales</taxon>
        <taxon>Paenibacillaceae</taxon>
        <taxon>Insulibacter</taxon>
    </lineage>
</organism>
<comment type="caution">
    <text evidence="1">The sequence shown here is derived from an EMBL/GenBank/DDBJ whole genome shotgun (WGS) entry which is preliminary data.</text>
</comment>
<evidence type="ECO:0000313" key="2">
    <source>
        <dbReference type="Proteomes" id="UP000654993"/>
    </source>
</evidence>
<name>A0A916QFK5_9BACL</name>
<proteinExistence type="predicted"/>
<keyword evidence="2" id="KW-1185">Reference proteome</keyword>
<gene>
    <name evidence="1" type="ORF">PRECH8_18140</name>
</gene>
<dbReference type="AlphaFoldDB" id="A0A916QFK5"/>
<dbReference type="EMBL" id="BMAQ01000020">
    <property type="protein sequence ID" value="GFR38518.1"/>
    <property type="molecule type" value="Genomic_DNA"/>
</dbReference>
<reference evidence="1" key="1">
    <citation type="submission" date="2020-08" db="EMBL/GenBank/DDBJ databases">
        <authorList>
            <person name="Uke A."/>
            <person name="Chhe C."/>
            <person name="Baramee S."/>
            <person name="Kosugi A."/>
        </authorList>
    </citation>
    <scope>NUCLEOTIDE SEQUENCE</scope>
    <source>
        <strain evidence="1">DA-C8</strain>
    </source>
</reference>